<dbReference type="InParanoid" id="K1QNM0"/>
<protein>
    <recommendedName>
        <fullName evidence="2">Tripartite motif-containing protein 2</fullName>
    </recommendedName>
</protein>
<evidence type="ECO:0000313" key="1">
    <source>
        <dbReference type="EMBL" id="EKC32644.1"/>
    </source>
</evidence>
<dbReference type="InterPro" id="IPR011042">
    <property type="entry name" value="6-blade_b-propeller_TolB-like"/>
</dbReference>
<reference evidence="1" key="1">
    <citation type="journal article" date="2012" name="Nature">
        <title>The oyster genome reveals stress adaptation and complexity of shell formation.</title>
        <authorList>
            <person name="Zhang G."/>
            <person name="Fang X."/>
            <person name="Guo X."/>
            <person name="Li L."/>
            <person name="Luo R."/>
            <person name="Xu F."/>
            <person name="Yang P."/>
            <person name="Zhang L."/>
            <person name="Wang X."/>
            <person name="Qi H."/>
            <person name="Xiong Z."/>
            <person name="Que H."/>
            <person name="Xie Y."/>
            <person name="Holland P.W."/>
            <person name="Paps J."/>
            <person name="Zhu Y."/>
            <person name="Wu F."/>
            <person name="Chen Y."/>
            <person name="Wang J."/>
            <person name="Peng C."/>
            <person name="Meng J."/>
            <person name="Yang L."/>
            <person name="Liu J."/>
            <person name="Wen B."/>
            <person name="Zhang N."/>
            <person name="Huang Z."/>
            <person name="Zhu Q."/>
            <person name="Feng Y."/>
            <person name="Mount A."/>
            <person name="Hedgecock D."/>
            <person name="Xu Z."/>
            <person name="Liu Y."/>
            <person name="Domazet-Loso T."/>
            <person name="Du Y."/>
            <person name="Sun X."/>
            <person name="Zhang S."/>
            <person name="Liu B."/>
            <person name="Cheng P."/>
            <person name="Jiang X."/>
            <person name="Li J."/>
            <person name="Fan D."/>
            <person name="Wang W."/>
            <person name="Fu W."/>
            <person name="Wang T."/>
            <person name="Wang B."/>
            <person name="Zhang J."/>
            <person name="Peng Z."/>
            <person name="Li Y."/>
            <person name="Li N."/>
            <person name="Wang J."/>
            <person name="Chen M."/>
            <person name="He Y."/>
            <person name="Tan F."/>
            <person name="Song X."/>
            <person name="Zheng Q."/>
            <person name="Huang R."/>
            <person name="Yang H."/>
            <person name="Du X."/>
            <person name="Chen L."/>
            <person name="Yang M."/>
            <person name="Gaffney P.M."/>
            <person name="Wang S."/>
            <person name="Luo L."/>
            <person name="She Z."/>
            <person name="Ming Y."/>
            <person name="Huang W."/>
            <person name="Zhang S."/>
            <person name="Huang B."/>
            <person name="Zhang Y."/>
            <person name="Qu T."/>
            <person name="Ni P."/>
            <person name="Miao G."/>
            <person name="Wang J."/>
            <person name="Wang Q."/>
            <person name="Steinberg C.E."/>
            <person name="Wang H."/>
            <person name="Li N."/>
            <person name="Qian L."/>
            <person name="Zhang G."/>
            <person name="Li Y."/>
            <person name="Yang H."/>
            <person name="Liu X."/>
            <person name="Wang J."/>
            <person name="Yin Y."/>
            <person name="Wang J."/>
        </authorList>
    </citation>
    <scope>NUCLEOTIDE SEQUENCE [LARGE SCALE GENOMIC DNA]</scope>
    <source>
        <strain evidence="1">05x7-T-G4-1.051#20</strain>
    </source>
</reference>
<proteinExistence type="predicted"/>
<gene>
    <name evidence="1" type="ORF">CGI_10011459</name>
</gene>
<evidence type="ECO:0008006" key="2">
    <source>
        <dbReference type="Google" id="ProtNLM"/>
    </source>
</evidence>
<sequence>MKVTKSYAEGVGTRPSFTFSPNDIAADHLGNLLVAVPNDNAIHLLDKNLTFKKLLMTEEDGLRGPTSVALDTEGYLYVGCKNNHIHVVNYQYFLSTNRLTRLKNDMKQF</sequence>
<dbReference type="HOGENOM" id="CLU_2186494_0_0_1"/>
<organism evidence="1">
    <name type="scientific">Magallana gigas</name>
    <name type="common">Pacific oyster</name>
    <name type="synonym">Crassostrea gigas</name>
    <dbReference type="NCBI Taxonomy" id="29159"/>
    <lineage>
        <taxon>Eukaryota</taxon>
        <taxon>Metazoa</taxon>
        <taxon>Spiralia</taxon>
        <taxon>Lophotrochozoa</taxon>
        <taxon>Mollusca</taxon>
        <taxon>Bivalvia</taxon>
        <taxon>Autobranchia</taxon>
        <taxon>Pteriomorphia</taxon>
        <taxon>Ostreida</taxon>
        <taxon>Ostreoidea</taxon>
        <taxon>Ostreidae</taxon>
        <taxon>Magallana</taxon>
    </lineage>
</organism>
<dbReference type="AlphaFoldDB" id="K1QNM0"/>
<dbReference type="EMBL" id="JH818279">
    <property type="protein sequence ID" value="EKC32644.1"/>
    <property type="molecule type" value="Genomic_DNA"/>
</dbReference>
<name>K1QNM0_MAGGI</name>
<dbReference type="SUPFAM" id="SSF101898">
    <property type="entry name" value="NHL repeat"/>
    <property type="match status" value="1"/>
</dbReference>
<accession>K1QNM0</accession>
<dbReference type="Gene3D" id="2.120.10.30">
    <property type="entry name" value="TolB, C-terminal domain"/>
    <property type="match status" value="1"/>
</dbReference>